<dbReference type="Proteomes" id="UP000482295">
    <property type="component" value="Unassembled WGS sequence"/>
</dbReference>
<dbReference type="GO" id="GO:0005886">
    <property type="term" value="C:plasma membrane"/>
    <property type="evidence" value="ECO:0007669"/>
    <property type="project" value="UniProtKB-SubCell"/>
</dbReference>
<accession>A0A7C9HEE7</accession>
<protein>
    <submittedName>
        <fullName evidence="8">Chain-length determining protein</fullName>
    </submittedName>
</protein>
<comment type="subcellular location">
    <subcellularLocation>
        <location evidence="1">Cell membrane</location>
        <topology evidence="1">Multi-pass membrane protein</topology>
    </subcellularLocation>
</comment>
<feature type="transmembrane region" description="Helical" evidence="6">
    <location>
        <begin position="312"/>
        <end position="331"/>
    </location>
</feature>
<feature type="domain" description="Polysaccharide chain length determinant N-terminal" evidence="7">
    <location>
        <begin position="9"/>
        <end position="64"/>
    </location>
</feature>
<keyword evidence="3 6" id="KW-0812">Transmembrane</keyword>
<keyword evidence="4 6" id="KW-1133">Transmembrane helix</keyword>
<evidence type="ECO:0000256" key="4">
    <source>
        <dbReference type="ARBA" id="ARBA00022989"/>
    </source>
</evidence>
<evidence type="ECO:0000256" key="2">
    <source>
        <dbReference type="ARBA" id="ARBA00022475"/>
    </source>
</evidence>
<feature type="transmembrane region" description="Helical" evidence="6">
    <location>
        <begin position="24"/>
        <end position="42"/>
    </location>
</feature>
<dbReference type="AlphaFoldDB" id="A0A7C9HEE7"/>
<dbReference type="PANTHER" id="PTHR32309">
    <property type="entry name" value="TYROSINE-PROTEIN KINASE"/>
    <property type="match status" value="1"/>
</dbReference>
<evidence type="ECO:0000256" key="6">
    <source>
        <dbReference type="SAM" id="Phobius"/>
    </source>
</evidence>
<dbReference type="InterPro" id="IPR003856">
    <property type="entry name" value="LPS_length_determ_N"/>
</dbReference>
<evidence type="ECO:0000313" key="8">
    <source>
        <dbReference type="EMBL" id="MUL28190.1"/>
    </source>
</evidence>
<evidence type="ECO:0000259" key="7">
    <source>
        <dbReference type="Pfam" id="PF02706"/>
    </source>
</evidence>
<dbReference type="Pfam" id="PF02706">
    <property type="entry name" value="Wzz"/>
    <property type="match status" value="1"/>
</dbReference>
<evidence type="ECO:0000313" key="9">
    <source>
        <dbReference type="Proteomes" id="UP000482295"/>
    </source>
</evidence>
<comment type="caution">
    <text evidence="8">The sequence shown here is derived from an EMBL/GenBank/DDBJ whole genome shotgun (WGS) entry which is preliminary data.</text>
</comment>
<organism evidence="8 9">
    <name type="scientific">Prevotella vespertina</name>
    <dbReference type="NCBI Taxonomy" id="2608404"/>
    <lineage>
        <taxon>Bacteria</taxon>
        <taxon>Pseudomonadati</taxon>
        <taxon>Bacteroidota</taxon>
        <taxon>Bacteroidia</taxon>
        <taxon>Bacteroidales</taxon>
        <taxon>Prevotellaceae</taxon>
        <taxon>Prevotella</taxon>
    </lineage>
</organism>
<evidence type="ECO:0000256" key="3">
    <source>
        <dbReference type="ARBA" id="ARBA00022692"/>
    </source>
</evidence>
<dbReference type="InterPro" id="IPR050445">
    <property type="entry name" value="Bact_polysacc_biosynth/exp"/>
</dbReference>
<dbReference type="EMBL" id="VVIQ01000007">
    <property type="protein sequence ID" value="MUL28190.1"/>
    <property type="molecule type" value="Genomic_DNA"/>
</dbReference>
<dbReference type="GO" id="GO:0004713">
    <property type="term" value="F:protein tyrosine kinase activity"/>
    <property type="evidence" value="ECO:0007669"/>
    <property type="project" value="TreeGrafter"/>
</dbReference>
<dbReference type="PANTHER" id="PTHR32309:SF13">
    <property type="entry name" value="FERRIC ENTEROBACTIN TRANSPORT PROTEIN FEPE"/>
    <property type="match status" value="1"/>
</dbReference>
<name>A0A7C9HEE7_9BACT</name>
<keyword evidence="9" id="KW-1185">Reference proteome</keyword>
<keyword evidence="5 6" id="KW-0472">Membrane</keyword>
<reference evidence="8 9" key="1">
    <citation type="submission" date="2019-09" db="EMBL/GenBank/DDBJ databases">
        <title>Prevotella A2879 sp. nov., isolated from an abscess of a patient.</title>
        <authorList>
            <person name="Buhl M."/>
            <person name="Oberhettinger P."/>
        </authorList>
    </citation>
    <scope>NUCLEOTIDE SEQUENCE [LARGE SCALE GENOMIC DNA]</scope>
    <source>
        <strain evidence="8 9">A2879</strain>
    </source>
</reference>
<keyword evidence="2" id="KW-1003">Cell membrane</keyword>
<proteinExistence type="predicted"/>
<dbReference type="RefSeq" id="WP_155716148.1">
    <property type="nucleotide sequence ID" value="NZ_VVIQ01000007.1"/>
</dbReference>
<sequence>MTNNNKVVTIDLRLIVKRIIKEKLLFLITIPLVMLLSILYIWNEPRYYTTDTKLAPEINNSGSSGTIGSLASSLGLDMSQLKNTDAITPMLYPDLMEDNKFVVELFNIPITTSNGNQYTYFDYLANHQKISWITGLLSKKQKNITLDTVSPYHLTKEQADVAETIRKDISLKVDTKDGVITITATSQDPLISKTIADSLRTKLKEFITAYRTDKARKDVAYYKKLTQETLSSYEDARKRYAEFSDANQDVILQSIQSKTEDLENDMQLKYNTYSAAKNQYDAAKAKLQETIPVFTIIKGAQVPIKPAGPKRMIFVIVVFIITNMILVLISLRKDIKKIFI</sequence>
<evidence type="ECO:0000256" key="5">
    <source>
        <dbReference type="ARBA" id="ARBA00023136"/>
    </source>
</evidence>
<gene>
    <name evidence="8" type="ORF">F0475_07735</name>
</gene>
<evidence type="ECO:0000256" key="1">
    <source>
        <dbReference type="ARBA" id="ARBA00004651"/>
    </source>
</evidence>